<dbReference type="EMBL" id="WQPS01000004">
    <property type="protein sequence ID" value="MBT9808761.1"/>
    <property type="molecule type" value="Genomic_DNA"/>
</dbReference>
<evidence type="ECO:0000256" key="4">
    <source>
        <dbReference type="ARBA" id="ARBA00022989"/>
    </source>
</evidence>
<dbReference type="AlphaFoldDB" id="A0AA41FBF0"/>
<feature type="transmembrane region" description="Helical" evidence="7">
    <location>
        <begin position="132"/>
        <end position="154"/>
    </location>
</feature>
<dbReference type="GO" id="GO:0005886">
    <property type="term" value="C:plasma membrane"/>
    <property type="evidence" value="ECO:0007669"/>
    <property type="project" value="UniProtKB-SubCell"/>
</dbReference>
<evidence type="ECO:0000256" key="2">
    <source>
        <dbReference type="ARBA" id="ARBA00022475"/>
    </source>
</evidence>
<feature type="region of interest" description="Disordered" evidence="6">
    <location>
        <begin position="1"/>
        <end position="27"/>
    </location>
</feature>
<reference evidence="8" key="1">
    <citation type="journal article" date="2021" name="Gut Microbes">
        <title>A synthetic consortium of 100 gut commensals modulates the composition and function in a colon model of the microbiome of elderly subjects.</title>
        <authorList>
            <person name="Perez M."/>
            <person name="Ntemiri A."/>
            <person name="Tan H."/>
            <person name="Harris H.M.B."/>
            <person name="Roager H.M."/>
            <person name="Ribiere C."/>
            <person name="O'Toole P.W."/>
        </authorList>
    </citation>
    <scope>NUCLEOTIDE SEQUENCE</scope>
    <source>
        <strain evidence="8">MCC335</strain>
    </source>
</reference>
<comment type="caution">
    <text evidence="8">The sequence shown here is derived from an EMBL/GenBank/DDBJ whole genome shotgun (WGS) entry which is preliminary data.</text>
</comment>
<keyword evidence="5 7" id="KW-0472">Membrane</keyword>
<dbReference type="Pfam" id="PF02653">
    <property type="entry name" value="BPD_transp_2"/>
    <property type="match status" value="1"/>
</dbReference>
<feature type="transmembrane region" description="Helical" evidence="7">
    <location>
        <begin position="166"/>
        <end position="188"/>
    </location>
</feature>
<evidence type="ECO:0000313" key="8">
    <source>
        <dbReference type="EMBL" id="MBT9808761.1"/>
    </source>
</evidence>
<dbReference type="GO" id="GO:0022857">
    <property type="term" value="F:transmembrane transporter activity"/>
    <property type="evidence" value="ECO:0007669"/>
    <property type="project" value="InterPro"/>
</dbReference>
<feature type="transmembrane region" description="Helical" evidence="7">
    <location>
        <begin position="326"/>
        <end position="345"/>
    </location>
</feature>
<feature type="transmembrane region" description="Helical" evidence="7">
    <location>
        <begin position="194"/>
        <end position="214"/>
    </location>
</feature>
<evidence type="ECO:0000256" key="3">
    <source>
        <dbReference type="ARBA" id="ARBA00022692"/>
    </source>
</evidence>
<gene>
    <name evidence="8" type="ORF">GPL26_03785</name>
</gene>
<dbReference type="Proteomes" id="UP000708338">
    <property type="component" value="Unassembled WGS sequence"/>
</dbReference>
<proteinExistence type="predicted"/>
<protein>
    <recommendedName>
        <fullName evidence="10">ABC transporter permease</fullName>
    </recommendedName>
</protein>
<keyword evidence="3 7" id="KW-0812">Transmembrane</keyword>
<evidence type="ECO:0000256" key="1">
    <source>
        <dbReference type="ARBA" id="ARBA00004651"/>
    </source>
</evidence>
<evidence type="ECO:0000313" key="9">
    <source>
        <dbReference type="Proteomes" id="UP000708338"/>
    </source>
</evidence>
<dbReference type="InterPro" id="IPR001851">
    <property type="entry name" value="ABC_transp_permease"/>
</dbReference>
<name>A0AA41FBF0_9FIRM</name>
<accession>A0AA41FBF0</accession>
<organism evidence="8 9">
    <name type="scientific">Enterocloster citroniae</name>
    <dbReference type="NCBI Taxonomy" id="358743"/>
    <lineage>
        <taxon>Bacteria</taxon>
        <taxon>Bacillati</taxon>
        <taxon>Bacillota</taxon>
        <taxon>Clostridia</taxon>
        <taxon>Lachnospirales</taxon>
        <taxon>Lachnospiraceae</taxon>
        <taxon>Enterocloster</taxon>
    </lineage>
</organism>
<evidence type="ECO:0000256" key="5">
    <source>
        <dbReference type="ARBA" id="ARBA00023136"/>
    </source>
</evidence>
<keyword evidence="2" id="KW-1003">Cell membrane</keyword>
<feature type="transmembrane region" description="Helical" evidence="7">
    <location>
        <begin position="105"/>
        <end position="126"/>
    </location>
</feature>
<dbReference type="PANTHER" id="PTHR32196">
    <property type="entry name" value="ABC TRANSPORTER PERMEASE PROTEIN YPHD-RELATED-RELATED"/>
    <property type="match status" value="1"/>
</dbReference>
<evidence type="ECO:0000256" key="7">
    <source>
        <dbReference type="SAM" id="Phobius"/>
    </source>
</evidence>
<comment type="subcellular location">
    <subcellularLocation>
        <location evidence="1">Cell membrane</location>
        <topology evidence="1">Multi-pass membrane protein</topology>
    </subcellularLocation>
</comment>
<sequence length="360" mass="38932">MLIPWSGFRNRRLMRSKRSNDQQPEQQANRCFGYKKEFGMNKVAKNIIAALKTMSLPVILMVVMKLVFPENIGMRTLQNMIYQSVPAAILAWGVSFNMKIGNWDFSVGAAAMISAIVGGNIASMLGLGPVGMLVLCTGVGLLCGCITGTLYYLLKIPTLIISLGMVYLMESLSAIIFNGAGVFITGEYVALTEALPMLGFGAAALAFSIFLFYARPFGYHVRAVGNGAAIAAQEGIDIYKVKFRVLVIASTFAGLYAFATLARTGVWKASSSPMSTMGTCFDAMMCVFIGQALGAATNQFIGIYFGSVTLQMVKLLIILLGIKSTFTQVIISMIVLVFMCISTRADHNNKLQLQKGRVTA</sequence>
<feature type="transmembrane region" description="Helical" evidence="7">
    <location>
        <begin position="47"/>
        <end position="68"/>
    </location>
</feature>
<keyword evidence="4 7" id="KW-1133">Transmembrane helix</keyword>
<evidence type="ECO:0000256" key="6">
    <source>
        <dbReference type="SAM" id="MobiDB-lite"/>
    </source>
</evidence>
<evidence type="ECO:0008006" key="10">
    <source>
        <dbReference type="Google" id="ProtNLM"/>
    </source>
</evidence>
<feature type="transmembrane region" description="Helical" evidence="7">
    <location>
        <begin position="243"/>
        <end position="262"/>
    </location>
</feature>